<comment type="caution">
    <text evidence="6">The sequence shown here is derived from an EMBL/GenBank/DDBJ whole genome shotgun (WGS) entry which is preliminary data.</text>
</comment>
<evidence type="ECO:0000256" key="1">
    <source>
        <dbReference type="ARBA" id="ARBA00012374"/>
    </source>
</evidence>
<feature type="transmembrane region" description="Helical" evidence="4">
    <location>
        <begin position="173"/>
        <end position="195"/>
    </location>
</feature>
<evidence type="ECO:0000259" key="5">
    <source>
        <dbReference type="SMART" id="SM00014"/>
    </source>
</evidence>
<dbReference type="EC" id="3.6.1.27" evidence="1"/>
<dbReference type="SMART" id="SM00014">
    <property type="entry name" value="acidPPc"/>
    <property type="match status" value="1"/>
</dbReference>
<dbReference type="SUPFAM" id="SSF48317">
    <property type="entry name" value="Acid phosphatase/Vanadium-dependent haloperoxidase"/>
    <property type="match status" value="1"/>
</dbReference>
<name>A0ABQ1IMW5_9GAMM</name>
<keyword evidence="4" id="KW-0812">Transmembrane</keyword>
<dbReference type="CDD" id="cd01610">
    <property type="entry name" value="PAP2_like"/>
    <property type="match status" value="1"/>
</dbReference>
<sequence length="257" mass="29259">MFNLFFGAHIMTSRLFFTVLALLVLPVAIASLGYQSQWHWFPLLELDEAPALFAYSMTLTVGKFGIAFTLCALSALALFRWRRRPGQLAVFFLCLMAALGSAFVTKTVAKQYFKEPRPYVLWLADKGRLAESERFYAQIPVIRERWLADGLSDMSEQQVPGWLKLHWQDEVSYSFPSGHSIAAMTIAGFYCLLLLYRRRSPWLTGTLAVWAVAVCYSRLLLGLHWPVDILASSVLGVMFGVLGAWAFIWWDQRELTD</sequence>
<gene>
    <name evidence="6" type="ORF">GCM10011502_21360</name>
</gene>
<dbReference type="InterPro" id="IPR036938">
    <property type="entry name" value="PAP2/HPO_sf"/>
</dbReference>
<keyword evidence="7" id="KW-1185">Reference proteome</keyword>
<dbReference type="Proteomes" id="UP000646152">
    <property type="component" value="Unassembled WGS sequence"/>
</dbReference>
<accession>A0ABQ1IMW5</accession>
<feature type="transmembrane region" description="Helical" evidence="4">
    <location>
        <begin position="54"/>
        <end position="79"/>
    </location>
</feature>
<comment type="catalytic activity">
    <reaction evidence="3">
        <text>di-trans,octa-cis-undecaprenyl diphosphate + H2O = di-trans,octa-cis-undecaprenyl phosphate + phosphate + H(+)</text>
        <dbReference type="Rhea" id="RHEA:28094"/>
        <dbReference type="ChEBI" id="CHEBI:15377"/>
        <dbReference type="ChEBI" id="CHEBI:15378"/>
        <dbReference type="ChEBI" id="CHEBI:43474"/>
        <dbReference type="ChEBI" id="CHEBI:58405"/>
        <dbReference type="ChEBI" id="CHEBI:60392"/>
        <dbReference type="EC" id="3.6.1.27"/>
    </reaction>
</comment>
<dbReference type="PANTHER" id="PTHR14969:SF54">
    <property type="entry name" value="PHOSPHATIDYLGLYCEROPHOSPHATASE B"/>
    <property type="match status" value="1"/>
</dbReference>
<proteinExistence type="predicted"/>
<feature type="transmembrane region" description="Helical" evidence="4">
    <location>
        <begin position="88"/>
        <end position="109"/>
    </location>
</feature>
<keyword evidence="4" id="KW-0472">Membrane</keyword>
<evidence type="ECO:0000313" key="7">
    <source>
        <dbReference type="Proteomes" id="UP000646152"/>
    </source>
</evidence>
<evidence type="ECO:0000256" key="3">
    <source>
        <dbReference type="ARBA" id="ARBA00047594"/>
    </source>
</evidence>
<dbReference type="InterPro" id="IPR000326">
    <property type="entry name" value="PAP2/HPO"/>
</dbReference>
<dbReference type="Pfam" id="PF01569">
    <property type="entry name" value="PAP2"/>
    <property type="match status" value="1"/>
</dbReference>
<dbReference type="PANTHER" id="PTHR14969">
    <property type="entry name" value="SPHINGOSINE-1-PHOSPHATE PHOSPHOHYDROLASE"/>
    <property type="match status" value="1"/>
</dbReference>
<organism evidence="6 7">
    <name type="scientific">Oceanisphaera marina</name>
    <dbReference type="NCBI Taxonomy" id="2017550"/>
    <lineage>
        <taxon>Bacteria</taxon>
        <taxon>Pseudomonadati</taxon>
        <taxon>Pseudomonadota</taxon>
        <taxon>Gammaproteobacteria</taxon>
        <taxon>Aeromonadales</taxon>
        <taxon>Aeromonadaceae</taxon>
        <taxon>Oceanisphaera</taxon>
    </lineage>
</organism>
<feature type="transmembrane region" description="Helical" evidence="4">
    <location>
        <begin position="202"/>
        <end position="223"/>
    </location>
</feature>
<feature type="domain" description="Phosphatidic acid phosphatase type 2/haloperoxidase" evidence="5">
    <location>
        <begin position="91"/>
        <end position="244"/>
    </location>
</feature>
<dbReference type="EMBL" id="BMKE01000017">
    <property type="protein sequence ID" value="GGB47792.1"/>
    <property type="molecule type" value="Genomic_DNA"/>
</dbReference>
<dbReference type="Gene3D" id="1.20.144.10">
    <property type="entry name" value="Phosphatidic acid phosphatase type 2/haloperoxidase"/>
    <property type="match status" value="1"/>
</dbReference>
<evidence type="ECO:0000313" key="6">
    <source>
        <dbReference type="EMBL" id="GGB47792.1"/>
    </source>
</evidence>
<reference evidence="7" key="1">
    <citation type="journal article" date="2019" name="Int. J. Syst. Evol. Microbiol.">
        <title>The Global Catalogue of Microorganisms (GCM) 10K type strain sequencing project: providing services to taxonomists for standard genome sequencing and annotation.</title>
        <authorList>
            <consortium name="The Broad Institute Genomics Platform"/>
            <consortium name="The Broad Institute Genome Sequencing Center for Infectious Disease"/>
            <person name="Wu L."/>
            <person name="Ma J."/>
        </authorList>
    </citation>
    <scope>NUCLEOTIDE SEQUENCE [LARGE SCALE GENOMIC DNA]</scope>
    <source>
        <strain evidence="7">CGMCC 1.15923</strain>
    </source>
</reference>
<protein>
    <recommendedName>
        <fullName evidence="1">undecaprenyl-diphosphate phosphatase</fullName>
        <ecNumber evidence="1">3.6.1.27</ecNumber>
    </recommendedName>
    <alternativeName>
        <fullName evidence="2">Undecaprenyl pyrophosphate phosphatase</fullName>
    </alternativeName>
</protein>
<keyword evidence="4" id="KW-1133">Transmembrane helix</keyword>
<evidence type="ECO:0000256" key="2">
    <source>
        <dbReference type="ARBA" id="ARBA00032707"/>
    </source>
</evidence>
<evidence type="ECO:0000256" key="4">
    <source>
        <dbReference type="SAM" id="Phobius"/>
    </source>
</evidence>
<feature type="transmembrane region" description="Helical" evidence="4">
    <location>
        <begin position="229"/>
        <end position="250"/>
    </location>
</feature>